<feature type="compositionally biased region" description="Basic and acidic residues" evidence="1">
    <location>
        <begin position="103"/>
        <end position="116"/>
    </location>
</feature>
<dbReference type="InParanoid" id="A0A507B9H9"/>
<evidence type="ECO:0000313" key="2">
    <source>
        <dbReference type="EMBL" id="TPX14049.1"/>
    </source>
</evidence>
<feature type="region of interest" description="Disordered" evidence="1">
    <location>
        <begin position="22"/>
        <end position="58"/>
    </location>
</feature>
<evidence type="ECO:0000256" key="1">
    <source>
        <dbReference type="SAM" id="MobiDB-lite"/>
    </source>
</evidence>
<dbReference type="EMBL" id="SKBQ01000002">
    <property type="protein sequence ID" value="TPX14049.1"/>
    <property type="molecule type" value="Genomic_DNA"/>
</dbReference>
<protein>
    <submittedName>
        <fullName evidence="2">Uncharacterized protein</fullName>
    </submittedName>
</protein>
<organism evidence="2 3">
    <name type="scientific">Thyridium curvatum</name>
    <dbReference type="NCBI Taxonomy" id="1093900"/>
    <lineage>
        <taxon>Eukaryota</taxon>
        <taxon>Fungi</taxon>
        <taxon>Dikarya</taxon>
        <taxon>Ascomycota</taxon>
        <taxon>Pezizomycotina</taxon>
        <taxon>Sordariomycetes</taxon>
        <taxon>Sordariomycetidae</taxon>
        <taxon>Thyridiales</taxon>
        <taxon>Thyridiaceae</taxon>
        <taxon>Thyridium</taxon>
    </lineage>
</organism>
<dbReference type="RefSeq" id="XP_030995760.1">
    <property type="nucleotide sequence ID" value="XM_031138847.1"/>
</dbReference>
<feature type="compositionally biased region" description="Basic and acidic residues" evidence="1">
    <location>
        <begin position="287"/>
        <end position="302"/>
    </location>
</feature>
<feature type="region of interest" description="Disordered" evidence="1">
    <location>
        <begin position="383"/>
        <end position="422"/>
    </location>
</feature>
<comment type="caution">
    <text evidence="2">The sequence shown here is derived from an EMBL/GenBank/DDBJ whole genome shotgun (WGS) entry which is preliminary data.</text>
</comment>
<gene>
    <name evidence="2" type="ORF">E0L32_000443</name>
</gene>
<reference evidence="2 3" key="1">
    <citation type="submission" date="2019-06" db="EMBL/GenBank/DDBJ databases">
        <title>Draft genome sequence of the filamentous fungus Phialemoniopsis curvata isolated from diesel fuel.</title>
        <authorList>
            <person name="Varaljay V.A."/>
            <person name="Lyon W.J."/>
            <person name="Crouch A.L."/>
            <person name="Drake C.E."/>
            <person name="Hollomon J.M."/>
            <person name="Nadeau L.J."/>
            <person name="Nunn H.S."/>
            <person name="Stevenson B.S."/>
            <person name="Bojanowski C.L."/>
            <person name="Crookes-Goodson W.J."/>
        </authorList>
    </citation>
    <scope>NUCLEOTIDE SEQUENCE [LARGE SCALE GENOMIC DNA]</scope>
    <source>
        <strain evidence="2 3">D216</strain>
    </source>
</reference>
<feature type="region of interest" description="Disordered" evidence="1">
    <location>
        <begin position="93"/>
        <end position="172"/>
    </location>
</feature>
<proteinExistence type="predicted"/>
<feature type="region of interest" description="Disordered" evidence="1">
    <location>
        <begin position="287"/>
        <end position="370"/>
    </location>
</feature>
<feature type="compositionally biased region" description="Basic residues" evidence="1">
    <location>
        <begin position="117"/>
        <end position="142"/>
    </location>
</feature>
<evidence type="ECO:0000313" key="3">
    <source>
        <dbReference type="Proteomes" id="UP000319257"/>
    </source>
</evidence>
<feature type="compositionally biased region" description="Basic and acidic residues" evidence="1">
    <location>
        <begin position="315"/>
        <end position="334"/>
    </location>
</feature>
<name>A0A507B9H9_9PEZI</name>
<dbReference type="AlphaFoldDB" id="A0A507B9H9"/>
<sequence length="455" mass="48644">MLVPEPQDLLRRLPLEHMVPLPALPLPVLPPQQDGRDAEQASGAEDEPQRHAVAQDVPRLVLRAVDEGRKHAGAVAQRQERALARRPLVVARQVVRDPRHRQARGDIQTRRDDHAARVPRRRRRTAAPRAQQHRVPRARRQAPAHDERAAAARPVRRGGHGQVRQRAERVARDREQLRVDAAVAERVDDGRQEDAVAVEHDEHAELAEGQRPHLPVAPGLAALLPVDAAVVQVAVAAVAAAAAADIVFHAAKDVAAVELAPHGDQGLLPLGQVGRAAGVVGEDKVRRGADEHGGDALDDHEPAPGAQPGHAVHVAHAEGHEPAARAGDGRRGEEVEGAPGELAPAVEEGQVQAHRGEEAGLAGAQQQPQRDELGLGLHEARAQRDGAPGHGQERDQPPGLDDLEGQRRGDLEGDVGDEEHADAELEVVALEAEVGFHAVQPGVAWRGGEECQFGV</sequence>
<accession>A0A507B9H9</accession>
<keyword evidence="3" id="KW-1185">Reference proteome</keyword>
<dbReference type="GeneID" id="41967890"/>
<feature type="compositionally biased region" description="Acidic residues" evidence="1">
    <location>
        <begin position="412"/>
        <end position="422"/>
    </location>
</feature>
<dbReference type="Proteomes" id="UP000319257">
    <property type="component" value="Unassembled WGS sequence"/>
</dbReference>